<sequence length="69" mass="6781">MIGKIIGAFAGAKAAESTSAIGGTTGAILGVGAATIARRMSLPALAAVTVGGYLWKRHQDKKATSAPVA</sequence>
<comment type="caution">
    <text evidence="1">The sequence shown here is derived from an EMBL/GenBank/DDBJ whole genome shotgun (WGS) entry which is preliminary data.</text>
</comment>
<name>A0ABT1XSV5_9SPHN</name>
<gene>
    <name evidence="1" type="ORF">NSO95_12415</name>
</gene>
<evidence type="ECO:0000313" key="2">
    <source>
        <dbReference type="Proteomes" id="UP001206067"/>
    </source>
</evidence>
<proteinExistence type="predicted"/>
<evidence type="ECO:0000313" key="1">
    <source>
        <dbReference type="EMBL" id="MCR2834748.1"/>
    </source>
</evidence>
<reference evidence="1 2" key="1">
    <citation type="submission" date="2022-08" db="EMBL/GenBank/DDBJ databases">
        <title>Polyphasic taxonomy analysis of Qipengyuania sp.RS5-5.</title>
        <authorList>
            <person name="Xamxidin M."/>
            <person name="Wu M."/>
        </authorList>
    </citation>
    <scope>NUCLEOTIDE SEQUENCE [LARGE SCALE GENOMIC DNA]</scope>
    <source>
        <strain evidence="1 2">RS5-5</strain>
    </source>
</reference>
<protein>
    <submittedName>
        <fullName evidence="1">Uncharacterized protein</fullName>
    </submittedName>
</protein>
<dbReference type="EMBL" id="JANKHH010000007">
    <property type="protein sequence ID" value="MCR2834748.1"/>
    <property type="molecule type" value="Genomic_DNA"/>
</dbReference>
<keyword evidence="2" id="KW-1185">Reference proteome</keyword>
<accession>A0ABT1XSV5</accession>
<organism evidence="1 2">
    <name type="scientific">Parerythrobacter lacustris</name>
    <dbReference type="NCBI Taxonomy" id="2969984"/>
    <lineage>
        <taxon>Bacteria</taxon>
        <taxon>Pseudomonadati</taxon>
        <taxon>Pseudomonadota</taxon>
        <taxon>Alphaproteobacteria</taxon>
        <taxon>Sphingomonadales</taxon>
        <taxon>Erythrobacteraceae</taxon>
        <taxon>Parerythrobacter</taxon>
    </lineage>
</organism>
<dbReference type="RefSeq" id="WP_257596590.1">
    <property type="nucleotide sequence ID" value="NZ_JANKHH010000007.1"/>
</dbReference>
<dbReference type="Proteomes" id="UP001206067">
    <property type="component" value="Unassembled WGS sequence"/>
</dbReference>